<evidence type="ECO:0000313" key="1">
    <source>
        <dbReference type="EMBL" id="KAI0049132.1"/>
    </source>
</evidence>
<accession>A0ACB8RZ57</accession>
<dbReference type="EMBL" id="MU275877">
    <property type="protein sequence ID" value="KAI0049132.1"/>
    <property type="molecule type" value="Genomic_DNA"/>
</dbReference>
<reference evidence="1" key="2">
    <citation type="journal article" date="2022" name="New Phytol.">
        <title>Evolutionary transition to the ectomycorrhizal habit in the genomes of a hyperdiverse lineage of mushroom-forming fungi.</title>
        <authorList>
            <person name="Looney B."/>
            <person name="Miyauchi S."/>
            <person name="Morin E."/>
            <person name="Drula E."/>
            <person name="Courty P.E."/>
            <person name="Kohler A."/>
            <person name="Kuo A."/>
            <person name="LaButti K."/>
            <person name="Pangilinan J."/>
            <person name="Lipzen A."/>
            <person name="Riley R."/>
            <person name="Andreopoulos W."/>
            <person name="He G."/>
            <person name="Johnson J."/>
            <person name="Nolan M."/>
            <person name="Tritt A."/>
            <person name="Barry K.W."/>
            <person name="Grigoriev I.V."/>
            <person name="Nagy L.G."/>
            <person name="Hibbett D."/>
            <person name="Henrissat B."/>
            <person name="Matheny P.B."/>
            <person name="Labbe J."/>
            <person name="Martin F.M."/>
        </authorList>
    </citation>
    <scope>NUCLEOTIDE SEQUENCE</scope>
    <source>
        <strain evidence="1">FP105234-sp</strain>
    </source>
</reference>
<evidence type="ECO:0000313" key="2">
    <source>
        <dbReference type="Proteomes" id="UP000814033"/>
    </source>
</evidence>
<protein>
    <submittedName>
        <fullName evidence="1">Uncharacterized protein</fullName>
    </submittedName>
</protein>
<comment type="caution">
    <text evidence="1">The sequence shown here is derived from an EMBL/GenBank/DDBJ whole genome shotgun (WGS) entry which is preliminary data.</text>
</comment>
<dbReference type="Proteomes" id="UP000814033">
    <property type="component" value="Unassembled WGS sequence"/>
</dbReference>
<proteinExistence type="predicted"/>
<name>A0ACB8RZ57_9AGAM</name>
<reference evidence="1" key="1">
    <citation type="submission" date="2021-02" db="EMBL/GenBank/DDBJ databases">
        <authorList>
            <consortium name="DOE Joint Genome Institute"/>
            <person name="Ahrendt S."/>
            <person name="Looney B.P."/>
            <person name="Miyauchi S."/>
            <person name="Morin E."/>
            <person name="Drula E."/>
            <person name="Courty P.E."/>
            <person name="Chicoki N."/>
            <person name="Fauchery L."/>
            <person name="Kohler A."/>
            <person name="Kuo A."/>
            <person name="Labutti K."/>
            <person name="Pangilinan J."/>
            <person name="Lipzen A."/>
            <person name="Riley R."/>
            <person name="Andreopoulos W."/>
            <person name="He G."/>
            <person name="Johnson J."/>
            <person name="Barry K.W."/>
            <person name="Grigoriev I.V."/>
            <person name="Nagy L."/>
            <person name="Hibbett D."/>
            <person name="Henrissat B."/>
            <person name="Matheny P.B."/>
            <person name="Labbe J."/>
            <person name="Martin F."/>
        </authorList>
    </citation>
    <scope>NUCLEOTIDE SEQUENCE</scope>
    <source>
        <strain evidence="1">FP105234-sp</strain>
    </source>
</reference>
<sequence>MRDARNGSRNHLTAMMLAIPALGSLHTVEVVALFCSFLDASKIPSNLGFSRTTDNPDKLAVNCAFVSFQGLAAICDIAQPANSVALLAPIAKAWPMIYPWLIVFYTVYNETFKNDLESRSDQIAVIGNSIFRLTREPSIRLVAADTPGVFKFVAKLWKEEPSGPPPSRTHMHAGTAALQQLLLGVKSRTPLDEVVEAIGSPKAVVQIGLSRLQNALKEKRLAVDRISYYVNVLNTLARGSGHPLRHAILHEGGMAVVTKTLLKLSSTDHGFSDIIPALSACFMFLHNLVEAEEGIPWVKQMIDEGFFQAYVNTSPLFAKFNSNLQRITFSLVGDIIPRYLVFRTIVSVASPALDQLDAADVHAKIARSPARYQDAWDTMQRLAKDRFTLRELADFMRKELGCCDYCRKPSSKTSLRRCSGCRTTLYCSQECQVRGWKKGHKMECKLKQEEKKTSPATFFYRDDHGFHNQLAMTDARLNARASARWLRVTSPTYPTPSLACTSTIPSSHLFRAPPARPRLDLRNAPVGERRARGAHRGGPGEGDRQRGADDVNRITSWVGRVVDDRGDTDARHGVGRTRGERGAPPEVIVPKRNGI</sequence>
<gene>
    <name evidence="1" type="ORF">FA95DRAFT_950006</name>
</gene>
<organism evidence="1 2">
    <name type="scientific">Auriscalpium vulgare</name>
    <dbReference type="NCBI Taxonomy" id="40419"/>
    <lineage>
        <taxon>Eukaryota</taxon>
        <taxon>Fungi</taxon>
        <taxon>Dikarya</taxon>
        <taxon>Basidiomycota</taxon>
        <taxon>Agaricomycotina</taxon>
        <taxon>Agaricomycetes</taxon>
        <taxon>Russulales</taxon>
        <taxon>Auriscalpiaceae</taxon>
        <taxon>Auriscalpium</taxon>
    </lineage>
</organism>
<keyword evidence="2" id="KW-1185">Reference proteome</keyword>